<feature type="compositionally biased region" description="Polar residues" evidence="1">
    <location>
        <begin position="29"/>
        <end position="46"/>
    </location>
</feature>
<feature type="region of interest" description="Disordered" evidence="1">
    <location>
        <begin position="26"/>
        <end position="153"/>
    </location>
</feature>
<feature type="compositionally biased region" description="Basic and acidic residues" evidence="1">
    <location>
        <begin position="50"/>
        <end position="62"/>
    </location>
</feature>
<evidence type="ECO:0000313" key="2">
    <source>
        <dbReference type="EMBL" id="KIV90577.1"/>
    </source>
</evidence>
<gene>
    <name evidence="2" type="ORF">PV10_07864</name>
</gene>
<dbReference type="AlphaFoldDB" id="A0A0D1Z6Y9"/>
<sequence length="153" mass="16171">MTGSTILRLSRRLPTIYSPIQPALKSHFPASSQMSPLRTLSTTRSMNAAEAKKSAVKNREEINTDADEYSQSGTDDATARNEQAAFDPNITDPHEAKKKAGEGNEVNPLEASPANPDLSRGTAEEQGGAKKKMSEGGGGRKGGGEKGKGEQSV</sequence>
<feature type="compositionally biased region" description="Basic and acidic residues" evidence="1">
    <location>
        <begin position="142"/>
        <end position="153"/>
    </location>
</feature>
<dbReference type="EMBL" id="KN847524">
    <property type="protein sequence ID" value="KIV90577.1"/>
    <property type="molecule type" value="Genomic_DNA"/>
</dbReference>
<dbReference type="HOGENOM" id="CLU_1855075_0_0_1"/>
<keyword evidence="3" id="KW-1185">Reference proteome</keyword>
<dbReference type="STRING" id="212818.A0A0D1Z6Y9"/>
<accession>A0A0D1Z6Y9</accession>
<dbReference type="PANTHER" id="PTHR42090:SF1">
    <property type="match status" value="1"/>
</dbReference>
<dbReference type="GeneID" id="27325709"/>
<dbReference type="PANTHER" id="PTHR42090">
    <property type="match status" value="1"/>
</dbReference>
<evidence type="ECO:0000313" key="3">
    <source>
        <dbReference type="Proteomes" id="UP000054302"/>
    </source>
</evidence>
<evidence type="ECO:0000256" key="1">
    <source>
        <dbReference type="SAM" id="MobiDB-lite"/>
    </source>
</evidence>
<name>A0A0D1Z6Y9_EXOME</name>
<dbReference type="Proteomes" id="UP000054302">
    <property type="component" value="Unassembled WGS sequence"/>
</dbReference>
<protein>
    <submittedName>
        <fullName evidence="2">Uncharacterized protein</fullName>
    </submittedName>
</protein>
<reference evidence="2 3" key="1">
    <citation type="submission" date="2015-01" db="EMBL/GenBank/DDBJ databases">
        <title>The Genome Sequence of Exophiala mesophila CBS40295.</title>
        <authorList>
            <consortium name="The Broad Institute Genomics Platform"/>
            <person name="Cuomo C."/>
            <person name="de Hoog S."/>
            <person name="Gorbushina A."/>
            <person name="Stielow B."/>
            <person name="Teixiera M."/>
            <person name="Abouelleil A."/>
            <person name="Chapman S.B."/>
            <person name="Priest M."/>
            <person name="Young S.K."/>
            <person name="Wortman J."/>
            <person name="Nusbaum C."/>
            <person name="Birren B."/>
        </authorList>
    </citation>
    <scope>NUCLEOTIDE SEQUENCE [LARGE SCALE GENOMIC DNA]</scope>
    <source>
        <strain evidence="2 3">CBS 40295</strain>
    </source>
</reference>
<feature type="compositionally biased region" description="Basic and acidic residues" evidence="1">
    <location>
        <begin position="92"/>
        <end position="102"/>
    </location>
</feature>
<dbReference type="VEuPathDB" id="FungiDB:PV10_07864"/>
<organism evidence="2 3">
    <name type="scientific">Exophiala mesophila</name>
    <name type="common">Black yeast-like fungus</name>
    <dbReference type="NCBI Taxonomy" id="212818"/>
    <lineage>
        <taxon>Eukaryota</taxon>
        <taxon>Fungi</taxon>
        <taxon>Dikarya</taxon>
        <taxon>Ascomycota</taxon>
        <taxon>Pezizomycotina</taxon>
        <taxon>Eurotiomycetes</taxon>
        <taxon>Chaetothyriomycetidae</taxon>
        <taxon>Chaetothyriales</taxon>
        <taxon>Herpotrichiellaceae</taxon>
        <taxon>Exophiala</taxon>
    </lineage>
</organism>
<proteinExistence type="predicted"/>
<dbReference type="OrthoDB" id="4220319at2759"/>
<dbReference type="RefSeq" id="XP_016222151.1">
    <property type="nucleotide sequence ID" value="XM_016372819.1"/>
</dbReference>